<reference evidence="1 2" key="1">
    <citation type="submission" date="2014-04" db="EMBL/GenBank/DDBJ databases">
        <authorList>
            <consortium name="DOE Joint Genome Institute"/>
            <person name="Kuo A."/>
            <person name="Tarkka M."/>
            <person name="Buscot F."/>
            <person name="Kohler A."/>
            <person name="Nagy L.G."/>
            <person name="Floudas D."/>
            <person name="Copeland A."/>
            <person name="Barry K.W."/>
            <person name="Cichocki N."/>
            <person name="Veneault-Fourrey C."/>
            <person name="LaButti K."/>
            <person name="Lindquist E.A."/>
            <person name="Lipzen A."/>
            <person name="Lundell T."/>
            <person name="Morin E."/>
            <person name="Murat C."/>
            <person name="Sun H."/>
            <person name="Tunlid A."/>
            <person name="Henrissat B."/>
            <person name="Grigoriev I.V."/>
            <person name="Hibbett D.S."/>
            <person name="Martin F."/>
            <person name="Nordberg H.P."/>
            <person name="Cantor M.N."/>
            <person name="Hua S.X."/>
        </authorList>
    </citation>
    <scope>NUCLEOTIDE SEQUENCE [LARGE SCALE GENOMIC DNA]</scope>
    <source>
        <strain evidence="1 2">F 1598</strain>
    </source>
</reference>
<reference evidence="2" key="2">
    <citation type="submission" date="2015-01" db="EMBL/GenBank/DDBJ databases">
        <title>Evolutionary Origins and Diversification of the Mycorrhizal Mutualists.</title>
        <authorList>
            <consortium name="DOE Joint Genome Institute"/>
            <consortium name="Mycorrhizal Genomics Consortium"/>
            <person name="Kohler A."/>
            <person name="Kuo A."/>
            <person name="Nagy L.G."/>
            <person name="Floudas D."/>
            <person name="Copeland A."/>
            <person name="Barry K.W."/>
            <person name="Cichocki N."/>
            <person name="Veneault-Fourrey C."/>
            <person name="LaButti K."/>
            <person name="Lindquist E.A."/>
            <person name="Lipzen A."/>
            <person name="Lundell T."/>
            <person name="Morin E."/>
            <person name="Murat C."/>
            <person name="Riley R."/>
            <person name="Ohm R."/>
            <person name="Sun H."/>
            <person name="Tunlid A."/>
            <person name="Henrissat B."/>
            <person name="Grigoriev I.V."/>
            <person name="Hibbett D.S."/>
            <person name="Martin F."/>
        </authorList>
    </citation>
    <scope>NUCLEOTIDE SEQUENCE [LARGE SCALE GENOMIC DNA]</scope>
    <source>
        <strain evidence="2">F 1598</strain>
    </source>
</reference>
<keyword evidence="2" id="KW-1185">Reference proteome</keyword>
<dbReference type="InParanoid" id="A0A0C3G5A3"/>
<evidence type="ECO:0000313" key="1">
    <source>
        <dbReference type="EMBL" id="KIM85826.1"/>
    </source>
</evidence>
<name>A0A0C3G5A3_PILCF</name>
<sequence length="137" mass="15677">MHQLSDTMFIQPLKPKVEDMLDGRLSLSGGSQVRFRHRFKTVCLTAAFWRQPKGMLHIESCQFVGYARYGDMYKADIMLADQSEPLLVRTSWNILLSGVLMDLQIVAKAFRVLFDDHESNKQFAKVDSDICMPSTTD</sequence>
<dbReference type="HOGENOM" id="CLU_1865885_0_0_1"/>
<dbReference type="EMBL" id="KN832984">
    <property type="protein sequence ID" value="KIM85826.1"/>
    <property type="molecule type" value="Genomic_DNA"/>
</dbReference>
<dbReference type="Proteomes" id="UP000054166">
    <property type="component" value="Unassembled WGS sequence"/>
</dbReference>
<proteinExistence type="predicted"/>
<protein>
    <submittedName>
        <fullName evidence="1">Uncharacterized protein</fullName>
    </submittedName>
</protein>
<organism evidence="1 2">
    <name type="scientific">Piloderma croceum (strain F 1598)</name>
    <dbReference type="NCBI Taxonomy" id="765440"/>
    <lineage>
        <taxon>Eukaryota</taxon>
        <taxon>Fungi</taxon>
        <taxon>Dikarya</taxon>
        <taxon>Basidiomycota</taxon>
        <taxon>Agaricomycotina</taxon>
        <taxon>Agaricomycetes</taxon>
        <taxon>Agaricomycetidae</taxon>
        <taxon>Atheliales</taxon>
        <taxon>Atheliaceae</taxon>
        <taxon>Piloderma</taxon>
    </lineage>
</organism>
<accession>A0A0C3G5A3</accession>
<evidence type="ECO:0000313" key="2">
    <source>
        <dbReference type="Proteomes" id="UP000054166"/>
    </source>
</evidence>
<gene>
    <name evidence="1" type="ORF">PILCRDRAFT_817040</name>
</gene>
<dbReference type="AlphaFoldDB" id="A0A0C3G5A3"/>